<comment type="caution">
    <text evidence="2">The sequence shown here is derived from an EMBL/GenBank/DDBJ whole genome shotgun (WGS) entry which is preliminary data.</text>
</comment>
<dbReference type="GO" id="GO:0005634">
    <property type="term" value="C:nucleus"/>
    <property type="evidence" value="ECO:0007669"/>
    <property type="project" value="UniProtKB-SubCell"/>
</dbReference>
<keyword evidence="1" id="KW-0804">Transcription</keyword>
<dbReference type="Pfam" id="PF09174">
    <property type="entry name" value="Maf1"/>
    <property type="match status" value="1"/>
</dbReference>
<keyword evidence="1" id="KW-0539">Nucleus</keyword>
<dbReference type="InterPro" id="IPR015257">
    <property type="entry name" value="Maf1"/>
</dbReference>
<name>A0AAV5RLP0_STABA</name>
<dbReference type="GO" id="GO:0016480">
    <property type="term" value="P:negative regulation of transcription by RNA polymerase III"/>
    <property type="evidence" value="ECO:0007669"/>
    <property type="project" value="UniProtKB-UniRule"/>
</dbReference>
<dbReference type="PIRSF" id="PIRSF037240">
    <property type="entry name" value="RNA_polIII_Trep_MAF1"/>
    <property type="match status" value="1"/>
</dbReference>
<dbReference type="AlphaFoldDB" id="A0AAV5RLP0"/>
<gene>
    <name evidence="2" type="ORF">DASB73_034040</name>
</gene>
<dbReference type="Proteomes" id="UP001362899">
    <property type="component" value="Unassembled WGS sequence"/>
</dbReference>
<sequence length="250" mass="28266">MKYCERPELSDLSHQLTQLVADIEVTVSIELYTTKPASSDKRLIRTLDQQLADAGFVLESPISFTEAHLLSPPTSVDSGFKPRRSSMKRRAFSSPAGAGTPFGPLADVGNMKQYAYLIAVLNASDPDRDFSALQPTSFRRRLGDSLQALNQTLTDLGLQVPQRLWPVIEEEISPSECKVYSLNLPQQYIQDDDTGVFGSQMFFFFNKRRKRVLFISMVSRSARNQVEDFDYIHNHSDTRVEHPVIGELEF</sequence>
<evidence type="ECO:0000256" key="1">
    <source>
        <dbReference type="PIRNR" id="PIRNR037240"/>
    </source>
</evidence>
<dbReference type="InterPro" id="IPR038564">
    <property type="entry name" value="Maf1_sf"/>
</dbReference>
<proteinExistence type="inferred from homology"/>
<protein>
    <recommendedName>
        <fullName evidence="1">Repressor of RNA polymerase III transcription MAF1</fullName>
    </recommendedName>
</protein>
<evidence type="ECO:0000313" key="3">
    <source>
        <dbReference type="Proteomes" id="UP001362899"/>
    </source>
</evidence>
<dbReference type="PANTHER" id="PTHR22504">
    <property type="entry name" value="REPRESSOR OF RNA POLYMERASE III TRANSCRIPTION MAF1"/>
    <property type="match status" value="1"/>
</dbReference>
<evidence type="ECO:0000313" key="2">
    <source>
        <dbReference type="EMBL" id="GMM52441.1"/>
    </source>
</evidence>
<dbReference type="GO" id="GO:0000994">
    <property type="term" value="F:RNA polymerase III core binding"/>
    <property type="evidence" value="ECO:0007669"/>
    <property type="project" value="TreeGrafter"/>
</dbReference>
<dbReference type="PANTHER" id="PTHR22504:SF0">
    <property type="entry name" value="REPRESSOR OF RNA POLYMERASE III TRANSCRIPTION MAF1 HOMOLOG"/>
    <property type="match status" value="1"/>
</dbReference>
<dbReference type="Gene3D" id="3.40.1000.50">
    <property type="entry name" value="Repressor of RNA polymerase III transcription Maf1"/>
    <property type="match status" value="1"/>
</dbReference>
<reference evidence="2 3" key="1">
    <citation type="journal article" date="2023" name="Elife">
        <title>Identification of key yeast species and microbe-microbe interactions impacting larval growth of Drosophila in the wild.</title>
        <authorList>
            <person name="Mure A."/>
            <person name="Sugiura Y."/>
            <person name="Maeda R."/>
            <person name="Honda K."/>
            <person name="Sakurai N."/>
            <person name="Takahashi Y."/>
            <person name="Watada M."/>
            <person name="Katoh T."/>
            <person name="Gotoh A."/>
            <person name="Gotoh Y."/>
            <person name="Taniguchi I."/>
            <person name="Nakamura K."/>
            <person name="Hayashi T."/>
            <person name="Katayama T."/>
            <person name="Uemura T."/>
            <person name="Hattori Y."/>
        </authorList>
    </citation>
    <scope>NUCLEOTIDE SEQUENCE [LARGE SCALE GENOMIC DNA]</scope>
    <source>
        <strain evidence="2 3">SB-73</strain>
    </source>
</reference>
<comment type="similarity">
    <text evidence="1">Belongs to the MAF1 family.</text>
</comment>
<organism evidence="2 3">
    <name type="scientific">Starmerella bacillaris</name>
    <name type="common">Yeast</name>
    <name type="synonym">Candida zemplinina</name>
    <dbReference type="NCBI Taxonomy" id="1247836"/>
    <lineage>
        <taxon>Eukaryota</taxon>
        <taxon>Fungi</taxon>
        <taxon>Dikarya</taxon>
        <taxon>Ascomycota</taxon>
        <taxon>Saccharomycotina</taxon>
        <taxon>Dipodascomycetes</taxon>
        <taxon>Dipodascales</taxon>
        <taxon>Trichomonascaceae</taxon>
        <taxon>Starmerella</taxon>
    </lineage>
</organism>
<dbReference type="EMBL" id="BTGC01000008">
    <property type="protein sequence ID" value="GMM52441.1"/>
    <property type="molecule type" value="Genomic_DNA"/>
</dbReference>
<keyword evidence="1" id="KW-0805">Transcription regulation</keyword>
<accession>A0AAV5RLP0</accession>
<keyword evidence="1" id="KW-0678">Repressor</keyword>
<keyword evidence="3" id="KW-1185">Reference proteome</keyword>
<comment type="function">
    <text evidence="1">Mediator of diverse signals that repress RNA polymerase III transcription. Inhibits the de novo assembly of TFIIIB onto DNA.</text>
</comment>
<comment type="subcellular location">
    <subcellularLocation>
        <location evidence="1">Nucleus</location>
    </subcellularLocation>
</comment>